<accession>A0ABP6JBZ4</accession>
<evidence type="ECO:0000313" key="3">
    <source>
        <dbReference type="EMBL" id="GAA2928333.1"/>
    </source>
</evidence>
<dbReference type="InterPro" id="IPR004474">
    <property type="entry name" value="LytR_CpsA_psr"/>
</dbReference>
<comment type="caution">
    <text evidence="3">The sequence shown here is derived from an EMBL/GenBank/DDBJ whole genome shotgun (WGS) entry which is preliminary data.</text>
</comment>
<dbReference type="Pfam" id="PF03816">
    <property type="entry name" value="LytR_cpsA_psr"/>
    <property type="match status" value="1"/>
</dbReference>
<feature type="domain" description="Cell envelope-related transcriptional attenuator" evidence="2">
    <location>
        <begin position="2"/>
        <end position="61"/>
    </location>
</feature>
<keyword evidence="4" id="KW-1185">Reference proteome</keyword>
<gene>
    <name evidence="3" type="ORF">GCM10020221_25290</name>
</gene>
<name>A0ABP6JBZ4_STRTU</name>
<protein>
    <recommendedName>
        <fullName evidence="2">Cell envelope-related transcriptional attenuator domain-containing protein</fullName>
    </recommendedName>
</protein>
<reference evidence="4" key="1">
    <citation type="journal article" date="2019" name="Int. J. Syst. Evol. Microbiol.">
        <title>The Global Catalogue of Microorganisms (GCM) 10K type strain sequencing project: providing services to taxonomists for standard genome sequencing and annotation.</title>
        <authorList>
            <consortium name="The Broad Institute Genomics Platform"/>
            <consortium name="The Broad Institute Genome Sequencing Center for Infectious Disease"/>
            <person name="Wu L."/>
            <person name="Ma J."/>
        </authorList>
    </citation>
    <scope>NUCLEOTIDE SEQUENCE [LARGE SCALE GENOMIC DNA]</scope>
    <source>
        <strain evidence="4">JCM 4087</strain>
    </source>
</reference>
<dbReference type="PANTHER" id="PTHR33392">
    <property type="entry name" value="POLYISOPRENYL-TEICHOIC ACID--PEPTIDOGLYCAN TEICHOIC ACID TRANSFERASE TAGU"/>
    <property type="match status" value="1"/>
</dbReference>
<proteinExistence type="inferred from homology"/>
<dbReference type="EMBL" id="BAAAXZ010000097">
    <property type="protein sequence ID" value="GAA2928333.1"/>
    <property type="molecule type" value="Genomic_DNA"/>
</dbReference>
<comment type="similarity">
    <text evidence="1">Belongs to the LytR/CpsA/Psr (LCP) family.</text>
</comment>
<evidence type="ECO:0000256" key="1">
    <source>
        <dbReference type="ARBA" id="ARBA00006068"/>
    </source>
</evidence>
<dbReference type="Proteomes" id="UP001501102">
    <property type="component" value="Unassembled WGS sequence"/>
</dbReference>
<sequence>MCIDKPIKDRDSGADFKAGCQTLDGKQSLAFVRQRHQEADQDLGRMRNQQKFLNTLAKQAASPSTILNPFRLYPVIGSGSTRSSSTRTWSCGTWRRCSGR</sequence>
<dbReference type="InterPro" id="IPR050922">
    <property type="entry name" value="LytR/CpsA/Psr_CW_biosynth"/>
</dbReference>
<dbReference type="Gene3D" id="3.40.630.190">
    <property type="entry name" value="LCP protein"/>
    <property type="match status" value="1"/>
</dbReference>
<dbReference type="PANTHER" id="PTHR33392:SF6">
    <property type="entry name" value="POLYISOPRENYL-TEICHOIC ACID--PEPTIDOGLYCAN TEICHOIC ACID TRANSFERASE TAGU"/>
    <property type="match status" value="1"/>
</dbReference>
<organism evidence="3 4">
    <name type="scientific">Streptomyces thioluteus</name>
    <dbReference type="NCBI Taxonomy" id="66431"/>
    <lineage>
        <taxon>Bacteria</taxon>
        <taxon>Bacillati</taxon>
        <taxon>Actinomycetota</taxon>
        <taxon>Actinomycetes</taxon>
        <taxon>Kitasatosporales</taxon>
        <taxon>Streptomycetaceae</taxon>
        <taxon>Streptomyces</taxon>
    </lineage>
</organism>
<evidence type="ECO:0000313" key="4">
    <source>
        <dbReference type="Proteomes" id="UP001501102"/>
    </source>
</evidence>
<evidence type="ECO:0000259" key="2">
    <source>
        <dbReference type="Pfam" id="PF03816"/>
    </source>
</evidence>